<evidence type="ECO:0000313" key="2">
    <source>
        <dbReference type="Proteomes" id="UP000499080"/>
    </source>
</evidence>
<dbReference type="Proteomes" id="UP000499080">
    <property type="component" value="Unassembled WGS sequence"/>
</dbReference>
<name>A0A4Y2TWH7_ARAVE</name>
<dbReference type="EMBL" id="BGPR01030849">
    <property type="protein sequence ID" value="GBO03616.1"/>
    <property type="molecule type" value="Genomic_DNA"/>
</dbReference>
<evidence type="ECO:0000313" key="1">
    <source>
        <dbReference type="EMBL" id="GBO03616.1"/>
    </source>
</evidence>
<keyword evidence="2" id="KW-1185">Reference proteome</keyword>
<sequence>MITDVELASIIWINKGLQYQINSALRGRSWTVGQKDVDIKSCGVCTISSRAESLLQVMPSLHSCKLLDQNRVLDAS</sequence>
<dbReference type="AlphaFoldDB" id="A0A4Y2TWH7"/>
<proteinExistence type="predicted"/>
<organism evidence="1 2">
    <name type="scientific">Araneus ventricosus</name>
    <name type="common">Orbweaver spider</name>
    <name type="synonym">Epeira ventricosa</name>
    <dbReference type="NCBI Taxonomy" id="182803"/>
    <lineage>
        <taxon>Eukaryota</taxon>
        <taxon>Metazoa</taxon>
        <taxon>Ecdysozoa</taxon>
        <taxon>Arthropoda</taxon>
        <taxon>Chelicerata</taxon>
        <taxon>Arachnida</taxon>
        <taxon>Araneae</taxon>
        <taxon>Araneomorphae</taxon>
        <taxon>Entelegynae</taxon>
        <taxon>Araneoidea</taxon>
        <taxon>Araneidae</taxon>
        <taxon>Araneus</taxon>
    </lineage>
</organism>
<accession>A0A4Y2TWH7</accession>
<reference evidence="1 2" key="1">
    <citation type="journal article" date="2019" name="Sci. Rep.">
        <title>Orb-weaving spider Araneus ventricosus genome elucidates the spidroin gene catalogue.</title>
        <authorList>
            <person name="Kono N."/>
            <person name="Nakamura H."/>
            <person name="Ohtoshi R."/>
            <person name="Moran D.A.P."/>
            <person name="Shinohara A."/>
            <person name="Yoshida Y."/>
            <person name="Fujiwara M."/>
            <person name="Mori M."/>
            <person name="Tomita M."/>
            <person name="Arakawa K."/>
        </authorList>
    </citation>
    <scope>NUCLEOTIDE SEQUENCE [LARGE SCALE GENOMIC DNA]</scope>
</reference>
<protein>
    <submittedName>
        <fullName evidence="1">Uncharacterized protein</fullName>
    </submittedName>
</protein>
<comment type="caution">
    <text evidence="1">The sequence shown here is derived from an EMBL/GenBank/DDBJ whole genome shotgun (WGS) entry which is preliminary data.</text>
</comment>
<gene>
    <name evidence="1" type="ORF">AVEN_88484_1</name>
</gene>